<evidence type="ECO:0000313" key="3">
    <source>
        <dbReference type="Proteomes" id="UP000663760"/>
    </source>
</evidence>
<evidence type="ECO:0000313" key="2">
    <source>
        <dbReference type="EMBL" id="CAA7405639.1"/>
    </source>
</evidence>
<proteinExistence type="predicted"/>
<accession>A0A7I8L6L0</accession>
<evidence type="ECO:0000256" key="1">
    <source>
        <dbReference type="SAM" id="MobiDB-lite"/>
    </source>
</evidence>
<keyword evidence="3" id="KW-1185">Reference proteome</keyword>
<dbReference type="Proteomes" id="UP000663760">
    <property type="component" value="Chromosome 11"/>
</dbReference>
<gene>
    <name evidence="2" type="ORF">SI8410_11016317</name>
</gene>
<protein>
    <submittedName>
        <fullName evidence="2">Uncharacterized protein</fullName>
    </submittedName>
</protein>
<organism evidence="2 3">
    <name type="scientific">Spirodela intermedia</name>
    <name type="common">Intermediate duckweed</name>
    <dbReference type="NCBI Taxonomy" id="51605"/>
    <lineage>
        <taxon>Eukaryota</taxon>
        <taxon>Viridiplantae</taxon>
        <taxon>Streptophyta</taxon>
        <taxon>Embryophyta</taxon>
        <taxon>Tracheophyta</taxon>
        <taxon>Spermatophyta</taxon>
        <taxon>Magnoliopsida</taxon>
        <taxon>Liliopsida</taxon>
        <taxon>Araceae</taxon>
        <taxon>Lemnoideae</taxon>
        <taxon>Spirodela</taxon>
    </lineage>
</organism>
<dbReference type="EMBL" id="LR746274">
    <property type="protein sequence ID" value="CAA7405639.1"/>
    <property type="molecule type" value="Genomic_DNA"/>
</dbReference>
<feature type="region of interest" description="Disordered" evidence="1">
    <location>
        <begin position="1"/>
        <end position="59"/>
    </location>
</feature>
<name>A0A7I8L6L0_SPIIN</name>
<dbReference type="AlphaFoldDB" id="A0A7I8L6L0"/>
<sequence length="59" mass="6323">MAAASGRGNGGSLQGWQEAAVSTAKVRTSRHQRDGRRNSRLGVAGFSDQPKPGRRDQMI</sequence>
<reference evidence="2" key="1">
    <citation type="submission" date="2020-02" db="EMBL/GenBank/DDBJ databases">
        <authorList>
            <person name="Scholz U."/>
            <person name="Mascher M."/>
            <person name="Fiebig A."/>
        </authorList>
    </citation>
    <scope>NUCLEOTIDE SEQUENCE</scope>
</reference>